<evidence type="ECO:0000259" key="3">
    <source>
        <dbReference type="Pfam" id="PF13600"/>
    </source>
</evidence>
<feature type="non-terminal residue" evidence="4">
    <location>
        <position position="228"/>
    </location>
</feature>
<accession>W2TU80</accession>
<protein>
    <recommendedName>
        <fullName evidence="6">DUF4139 domain-containing protein</fullName>
    </recommendedName>
</protein>
<dbReference type="EMBL" id="KI657912">
    <property type="protein sequence ID" value="ETN84612.1"/>
    <property type="molecule type" value="Genomic_DNA"/>
</dbReference>
<dbReference type="InterPro" id="IPR037291">
    <property type="entry name" value="DUF4139"/>
</dbReference>
<evidence type="ECO:0000313" key="4">
    <source>
        <dbReference type="EMBL" id="ETN84612.1"/>
    </source>
</evidence>
<feature type="domain" description="DUF4140" evidence="3">
    <location>
        <begin position="8"/>
        <end position="79"/>
    </location>
</feature>
<dbReference type="AlphaFoldDB" id="W2TU80"/>
<organism evidence="4 5">
    <name type="scientific">Necator americanus</name>
    <name type="common">Human hookworm</name>
    <dbReference type="NCBI Taxonomy" id="51031"/>
    <lineage>
        <taxon>Eukaryota</taxon>
        <taxon>Metazoa</taxon>
        <taxon>Ecdysozoa</taxon>
        <taxon>Nematoda</taxon>
        <taxon>Chromadorea</taxon>
        <taxon>Rhabditida</taxon>
        <taxon>Rhabditina</taxon>
        <taxon>Rhabditomorpha</taxon>
        <taxon>Strongyloidea</taxon>
        <taxon>Ancylostomatidae</taxon>
        <taxon>Bunostominae</taxon>
        <taxon>Necator</taxon>
    </lineage>
</organism>
<keyword evidence="5" id="KW-1185">Reference proteome</keyword>
<dbReference type="Pfam" id="PF13600">
    <property type="entry name" value="DUF4140"/>
    <property type="match status" value="1"/>
</dbReference>
<gene>
    <name evidence="4" type="ORF">NECAME_17075</name>
</gene>
<dbReference type="InterPro" id="IPR011935">
    <property type="entry name" value="CHP02231"/>
</dbReference>
<dbReference type="InterPro" id="IPR025554">
    <property type="entry name" value="DUF4140"/>
</dbReference>
<evidence type="ECO:0000256" key="1">
    <source>
        <dbReference type="SAM" id="Coils"/>
    </source>
</evidence>
<feature type="coiled-coil region" evidence="1">
    <location>
        <begin position="129"/>
        <end position="156"/>
    </location>
</feature>
<dbReference type="PANTHER" id="PTHR31005:SF8">
    <property type="entry name" value="DUF4139 DOMAIN-CONTAINING PROTEIN"/>
    <property type="match status" value="1"/>
</dbReference>
<reference evidence="5" key="1">
    <citation type="journal article" date="2014" name="Nat. Genet.">
        <title>Genome of the human hookworm Necator americanus.</title>
        <authorList>
            <person name="Tang Y.T."/>
            <person name="Gao X."/>
            <person name="Rosa B.A."/>
            <person name="Abubucker S."/>
            <person name="Hallsworth-Pepin K."/>
            <person name="Martin J."/>
            <person name="Tyagi R."/>
            <person name="Heizer E."/>
            <person name="Zhang X."/>
            <person name="Bhonagiri-Palsikar V."/>
            <person name="Minx P."/>
            <person name="Warren W.C."/>
            <person name="Wang Q."/>
            <person name="Zhan B."/>
            <person name="Hotez P.J."/>
            <person name="Sternberg P.W."/>
            <person name="Dougall A."/>
            <person name="Gaze S.T."/>
            <person name="Mulvenna J."/>
            <person name="Sotillo J."/>
            <person name="Ranganathan S."/>
            <person name="Rabelo E.M."/>
            <person name="Wilson R.K."/>
            <person name="Felgner P.L."/>
            <person name="Bethony J."/>
            <person name="Hawdon J.M."/>
            <person name="Gasser R.B."/>
            <person name="Loukas A."/>
            <person name="Mitreva M."/>
        </authorList>
    </citation>
    <scope>NUCLEOTIDE SEQUENCE [LARGE SCALE GENOMIC DNA]</scope>
</reference>
<dbReference type="OrthoDB" id="10068793at2759"/>
<sequence length="228" mass="26159">MRCTSRQNVTRHIIYDSVRVDGRGDGVIHDVQLREKPTVHEETDSPKVAEVRARVEEKTQEVNSLKDRENVLQKRIEALDNVVGQVGENVVKHPKETKEPFTLNDETLENLTKFYSFYDESSMTVRSEQRKVRKSLEKAERELSALQAELRRAESDNSLHQYSKSIVIALESEKGGLVNLEVSYQVHEASWQPSYDMRVETSGKQSLKITYYGNISQSTLEDWSNASL</sequence>
<dbReference type="STRING" id="51031.W2TU80"/>
<dbReference type="PANTHER" id="PTHR31005">
    <property type="entry name" value="DUF4139 DOMAIN-CONTAINING PROTEIN"/>
    <property type="match status" value="1"/>
</dbReference>
<dbReference type="OMA" id="FHETESE"/>
<feature type="coiled-coil region" evidence="1">
    <location>
        <begin position="48"/>
        <end position="82"/>
    </location>
</feature>
<dbReference type="Proteomes" id="UP000053676">
    <property type="component" value="Unassembled WGS sequence"/>
</dbReference>
<dbReference type="Pfam" id="PF13598">
    <property type="entry name" value="DUF4139"/>
    <property type="match status" value="1"/>
</dbReference>
<evidence type="ECO:0008006" key="6">
    <source>
        <dbReference type="Google" id="ProtNLM"/>
    </source>
</evidence>
<dbReference type="KEGG" id="nai:NECAME_17075"/>
<feature type="domain" description="DUF4139" evidence="2">
    <location>
        <begin position="180"/>
        <end position="228"/>
    </location>
</feature>
<keyword evidence="1" id="KW-0175">Coiled coil</keyword>
<evidence type="ECO:0000259" key="2">
    <source>
        <dbReference type="Pfam" id="PF13598"/>
    </source>
</evidence>
<dbReference type="NCBIfam" id="TIGR02231">
    <property type="entry name" value="mucoidy inhibitor MuiA family protein"/>
    <property type="match status" value="1"/>
</dbReference>
<name>W2TU80_NECAM</name>
<evidence type="ECO:0000313" key="5">
    <source>
        <dbReference type="Proteomes" id="UP000053676"/>
    </source>
</evidence>
<proteinExistence type="predicted"/>